<dbReference type="Pfam" id="PF20230">
    <property type="entry name" value="DUF6588"/>
    <property type="match status" value="1"/>
</dbReference>
<protein>
    <submittedName>
        <fullName evidence="1">Uncharacterized protein</fullName>
    </submittedName>
</protein>
<dbReference type="InterPro" id="IPR046495">
    <property type="entry name" value="DUF6588"/>
</dbReference>
<reference evidence="1 2" key="1">
    <citation type="submission" date="2019-09" db="EMBL/GenBank/DDBJ databases">
        <title>Flavobacterium sp. nov., isolated from glacier ice.</title>
        <authorList>
            <person name="Liu Q."/>
        </authorList>
    </citation>
    <scope>NUCLEOTIDE SEQUENCE [LARGE SCALE GENOMIC DNA]</scope>
    <source>
        <strain evidence="1 2">NBRC 112527</strain>
    </source>
</reference>
<dbReference type="RefSeq" id="WP_151106206.1">
    <property type="nucleotide sequence ID" value="NZ_WAEM01000001.1"/>
</dbReference>
<organism evidence="1 2">
    <name type="scientific">Flavobacterium luteum</name>
    <dbReference type="NCBI Taxonomy" id="2026654"/>
    <lineage>
        <taxon>Bacteria</taxon>
        <taxon>Pseudomonadati</taxon>
        <taxon>Bacteroidota</taxon>
        <taxon>Flavobacteriia</taxon>
        <taxon>Flavobacteriales</taxon>
        <taxon>Flavobacteriaceae</taxon>
        <taxon>Flavobacterium</taxon>
    </lineage>
</organism>
<evidence type="ECO:0000313" key="2">
    <source>
        <dbReference type="Proteomes" id="UP000490922"/>
    </source>
</evidence>
<name>A0A7J5AKI3_9FLAO</name>
<gene>
    <name evidence="1" type="ORF">F6464_02720</name>
</gene>
<dbReference type="EMBL" id="WAEM01000001">
    <property type="protein sequence ID" value="KAB1158013.1"/>
    <property type="molecule type" value="Genomic_DNA"/>
</dbReference>
<evidence type="ECO:0000313" key="1">
    <source>
        <dbReference type="EMBL" id="KAB1158013.1"/>
    </source>
</evidence>
<comment type="caution">
    <text evidence="1">The sequence shown here is derived from an EMBL/GenBank/DDBJ whole genome shotgun (WGS) entry which is preliminary data.</text>
</comment>
<accession>A0A7J5AKI3</accession>
<dbReference type="AlphaFoldDB" id="A0A7J5AKI3"/>
<dbReference type="OrthoDB" id="1420433at2"/>
<keyword evidence="2" id="KW-1185">Reference proteome</keyword>
<dbReference type="Proteomes" id="UP000490922">
    <property type="component" value="Unassembled WGS sequence"/>
</dbReference>
<sequence>MKKALFFILLISNSGYSQSFDPKVLEHIDEFFNDAVYYADQFITPANDAAVYQSSGVWVFSAKKNKRWSTTFGVHTNVFFVPNRDRTFILKDSDFTFLKIQGATSATIPTALGNGEQINIVDIYGIINPNYPIQTPKGINENLIVYPHLSAAVSLGSGTELIAKFAPKTKIKRGEYQVYGFGLKHNISQYIKALETKNINLAMTLSNSRENISFDFIDIQTNFGTLGINKINGNVSTWQFQTNVSKSYNNFEFMLGSIVNSSDFKYKFSGYKGTIDKVITFPGSSSQAFLNEKLKDIYKTKINTIFELSVAYRWNKVYFQSSIAFNKFVNSNFSIHYKVN</sequence>
<proteinExistence type="predicted"/>